<gene>
    <name evidence="1" type="ORF">R5H13_14870</name>
</gene>
<accession>A0ABZ0M8S3</accession>
<proteinExistence type="predicted"/>
<sequence length="45" mass="5079">MLRDFLVLTGKFVAFGEKLERTVNITPEKHNFSAGEPSPTKLFVL</sequence>
<evidence type="ECO:0000313" key="1">
    <source>
        <dbReference type="EMBL" id="WOX27920.1"/>
    </source>
</evidence>
<organism evidence="1 2">
    <name type="scientific">Pseudoalteromonas maricaloris</name>
    <dbReference type="NCBI Taxonomy" id="184924"/>
    <lineage>
        <taxon>Bacteria</taxon>
        <taxon>Pseudomonadati</taxon>
        <taxon>Pseudomonadota</taxon>
        <taxon>Gammaproteobacteria</taxon>
        <taxon>Alteromonadales</taxon>
        <taxon>Pseudoalteromonadaceae</taxon>
        <taxon>Pseudoalteromonas</taxon>
    </lineage>
</organism>
<keyword evidence="2" id="KW-1185">Reference proteome</keyword>
<evidence type="ECO:0000313" key="2">
    <source>
        <dbReference type="Proteomes" id="UP001304419"/>
    </source>
</evidence>
<name>A0ABZ0M8S3_9GAMM</name>
<dbReference type="EMBL" id="CP137578">
    <property type="protein sequence ID" value="WOX27920.1"/>
    <property type="molecule type" value="Genomic_DNA"/>
</dbReference>
<dbReference type="RefSeq" id="WP_165383786.1">
    <property type="nucleotide sequence ID" value="NZ_CBCSDF010000039.1"/>
</dbReference>
<protein>
    <submittedName>
        <fullName evidence="1">Uncharacterized protein</fullName>
    </submittedName>
</protein>
<dbReference type="Proteomes" id="UP001304419">
    <property type="component" value="Chromosome 1"/>
</dbReference>
<reference evidence="1 2" key="1">
    <citation type="submission" date="2023-10" db="EMBL/GenBank/DDBJ databases">
        <title>To unveil natural product biosynthetic capacity in Pseudoalteromonas.</title>
        <authorList>
            <person name="Wang J."/>
        </authorList>
    </citation>
    <scope>NUCLEOTIDE SEQUENCE [LARGE SCALE GENOMIC DNA]</scope>
    <source>
        <strain evidence="1 2">DSM 15914</strain>
    </source>
</reference>